<feature type="domain" description="Aminotransferase class V" evidence="2">
    <location>
        <begin position="29"/>
        <end position="362"/>
    </location>
</feature>
<dbReference type="Gene3D" id="3.90.1150.10">
    <property type="entry name" value="Aspartate Aminotransferase, domain 1"/>
    <property type="match status" value="1"/>
</dbReference>
<dbReference type="Proteomes" id="UP000185841">
    <property type="component" value="Unassembled WGS sequence"/>
</dbReference>
<proteinExistence type="predicted"/>
<reference evidence="3 4" key="1">
    <citation type="submission" date="2017-01" db="EMBL/GenBank/DDBJ databases">
        <authorList>
            <person name="Mah S.A."/>
            <person name="Swanson W.J."/>
            <person name="Moy G.W."/>
            <person name="Vacquier V.D."/>
        </authorList>
    </citation>
    <scope>NUCLEOTIDE SEQUENCE [LARGE SCALE GENOMIC DNA]</scope>
    <source>
        <strain evidence="3 4">RU36E</strain>
    </source>
</reference>
<keyword evidence="1" id="KW-0663">Pyridoxal phosphate</keyword>
<dbReference type="InterPro" id="IPR015422">
    <property type="entry name" value="PyrdxlP-dep_Trfase_small"/>
</dbReference>
<dbReference type="InterPro" id="IPR015421">
    <property type="entry name" value="PyrdxlP-dep_Trfase_major"/>
</dbReference>
<dbReference type="Pfam" id="PF00266">
    <property type="entry name" value="Aminotran_5"/>
    <property type="match status" value="1"/>
</dbReference>
<organism evidence="3 4">
    <name type="scientific">Aquipseudomonas alcaligenes</name>
    <name type="common">Pseudomonas alcaligenes</name>
    <dbReference type="NCBI Taxonomy" id="43263"/>
    <lineage>
        <taxon>Bacteria</taxon>
        <taxon>Pseudomonadati</taxon>
        <taxon>Pseudomonadota</taxon>
        <taxon>Gammaproteobacteria</taxon>
        <taxon>Pseudomonadales</taxon>
        <taxon>Pseudomonadaceae</taxon>
        <taxon>Aquipseudomonas</taxon>
    </lineage>
</organism>
<gene>
    <name evidence="3" type="ORF">SAMN05878282_10211</name>
</gene>
<protein>
    <submittedName>
        <fullName evidence="3">Selenocysteine lyase/Cysteine desulfurase</fullName>
    </submittedName>
</protein>
<dbReference type="PANTHER" id="PTHR43586">
    <property type="entry name" value="CYSTEINE DESULFURASE"/>
    <property type="match status" value="1"/>
</dbReference>
<dbReference type="EMBL" id="FTMP01000002">
    <property type="protein sequence ID" value="SIQ08140.1"/>
    <property type="molecule type" value="Genomic_DNA"/>
</dbReference>
<evidence type="ECO:0000313" key="3">
    <source>
        <dbReference type="EMBL" id="SIQ08140.1"/>
    </source>
</evidence>
<keyword evidence="3" id="KW-0456">Lyase</keyword>
<evidence type="ECO:0000256" key="1">
    <source>
        <dbReference type="ARBA" id="ARBA00022898"/>
    </source>
</evidence>
<dbReference type="SUPFAM" id="SSF53383">
    <property type="entry name" value="PLP-dependent transferases"/>
    <property type="match status" value="1"/>
</dbReference>
<name>A0A1N6PUX1_AQUAC</name>
<evidence type="ECO:0000259" key="2">
    <source>
        <dbReference type="Pfam" id="PF00266"/>
    </source>
</evidence>
<accession>A0A1N6PUX1</accession>
<dbReference type="GO" id="GO:0016829">
    <property type="term" value="F:lyase activity"/>
    <property type="evidence" value="ECO:0007669"/>
    <property type="project" value="UniProtKB-KW"/>
</dbReference>
<dbReference type="InterPro" id="IPR015424">
    <property type="entry name" value="PyrdxlP-dep_Trfase"/>
</dbReference>
<dbReference type="InterPro" id="IPR000192">
    <property type="entry name" value="Aminotrans_V_dom"/>
</dbReference>
<evidence type="ECO:0000313" key="4">
    <source>
        <dbReference type="Proteomes" id="UP000185841"/>
    </source>
</evidence>
<sequence length="390" mass="43392">MPVQHENARIIGPMPNLSDEFPLAAGLCYLNHAAVAPWPKRASEAVSRFAEENCRSGARDYPAWLQVERRLRERFQRLLNATSTADIALVKNTSEALSFVAFGLDWRAGDQVVISDEEFPSNRIVWEALKPRGVEVVQVNLSSSDPEAALLAACGPRTRLLSISAVQYGSGLRLDLLRLGAGCRSKGVLLCVDAIQQLGAQPFDVQASDCAFAMADGHKWLLGPEGLGVFYCRSDLREQLALHEYGWHMLEHAGDYDRREWQPARSARRFECGSPNLLGAMALEASLSLLEEVGMAQVATLIEERVQQLQEGLQRIAGVQLHSPLNPARRAGILTFSWDDWDNQVLFARLRERQVICAQRGKGIRLSPHFYTEPAVIEQTLAVLDQLRQD</sequence>
<dbReference type="AlphaFoldDB" id="A0A1N6PUX1"/>
<dbReference type="PANTHER" id="PTHR43586:SF15">
    <property type="entry name" value="BLR3095 PROTEIN"/>
    <property type="match status" value="1"/>
</dbReference>
<dbReference type="Gene3D" id="3.40.640.10">
    <property type="entry name" value="Type I PLP-dependent aspartate aminotransferase-like (Major domain)"/>
    <property type="match status" value="1"/>
</dbReference>